<dbReference type="PANTHER" id="PTHR42735:SF6">
    <property type="entry name" value="SPHINGOSINE-1-PHOSPHATE LYASE 1"/>
    <property type="match status" value="1"/>
</dbReference>
<reference evidence="18 20" key="1">
    <citation type="journal article" date="2012" name="Nature">
        <title>Algal genomes reveal evolutionary mosaicism and the fate of nucleomorphs.</title>
        <authorList>
            <consortium name="DOE Joint Genome Institute"/>
            <person name="Curtis B.A."/>
            <person name="Tanifuji G."/>
            <person name="Burki F."/>
            <person name="Gruber A."/>
            <person name="Irimia M."/>
            <person name="Maruyama S."/>
            <person name="Arias M.C."/>
            <person name="Ball S.G."/>
            <person name="Gile G.H."/>
            <person name="Hirakawa Y."/>
            <person name="Hopkins J.F."/>
            <person name="Kuo A."/>
            <person name="Rensing S.A."/>
            <person name="Schmutz J."/>
            <person name="Symeonidi A."/>
            <person name="Elias M."/>
            <person name="Eveleigh R.J."/>
            <person name="Herman E.K."/>
            <person name="Klute M.J."/>
            <person name="Nakayama T."/>
            <person name="Obornik M."/>
            <person name="Reyes-Prieto A."/>
            <person name="Armbrust E.V."/>
            <person name="Aves S.J."/>
            <person name="Beiko R.G."/>
            <person name="Coutinho P."/>
            <person name="Dacks J.B."/>
            <person name="Durnford D.G."/>
            <person name="Fast N.M."/>
            <person name="Green B.R."/>
            <person name="Grisdale C.J."/>
            <person name="Hempel F."/>
            <person name="Henrissat B."/>
            <person name="Hoppner M.P."/>
            <person name="Ishida K."/>
            <person name="Kim E."/>
            <person name="Koreny L."/>
            <person name="Kroth P.G."/>
            <person name="Liu Y."/>
            <person name="Malik S.B."/>
            <person name="Maier U.G."/>
            <person name="McRose D."/>
            <person name="Mock T."/>
            <person name="Neilson J.A."/>
            <person name="Onodera N.T."/>
            <person name="Poole A.M."/>
            <person name="Pritham E.J."/>
            <person name="Richards T.A."/>
            <person name="Rocap G."/>
            <person name="Roy S.W."/>
            <person name="Sarai C."/>
            <person name="Schaack S."/>
            <person name="Shirato S."/>
            <person name="Slamovits C.H."/>
            <person name="Spencer D.F."/>
            <person name="Suzuki S."/>
            <person name="Worden A.Z."/>
            <person name="Zauner S."/>
            <person name="Barry K."/>
            <person name="Bell C."/>
            <person name="Bharti A.K."/>
            <person name="Crow J.A."/>
            <person name="Grimwood J."/>
            <person name="Kramer R."/>
            <person name="Lindquist E."/>
            <person name="Lucas S."/>
            <person name="Salamov A."/>
            <person name="McFadden G.I."/>
            <person name="Lane C.E."/>
            <person name="Keeling P.J."/>
            <person name="Gray M.W."/>
            <person name="Grigoriev I.V."/>
            <person name="Archibald J.M."/>
        </authorList>
    </citation>
    <scope>NUCLEOTIDE SEQUENCE</scope>
    <source>
        <strain evidence="18 20">CCMP2712</strain>
    </source>
</reference>
<evidence type="ECO:0000256" key="15">
    <source>
        <dbReference type="ARBA" id="ARBA00042568"/>
    </source>
</evidence>
<dbReference type="GeneID" id="17293302"/>
<dbReference type="HOGENOM" id="CLU_028929_1_0_1"/>
<keyword evidence="11" id="KW-0472">Membrane</keyword>
<dbReference type="EMBL" id="JH993071">
    <property type="protein sequence ID" value="EKX36578.1"/>
    <property type="molecule type" value="Genomic_DNA"/>
</dbReference>
<dbReference type="Gene3D" id="6.10.140.2150">
    <property type="match status" value="1"/>
</dbReference>
<evidence type="ECO:0000256" key="12">
    <source>
        <dbReference type="ARBA" id="ARBA00023239"/>
    </source>
</evidence>
<dbReference type="PaxDb" id="55529-EKX36578"/>
<keyword evidence="6" id="KW-0256">Endoplasmic reticulum</keyword>
<evidence type="ECO:0000256" key="2">
    <source>
        <dbReference type="ARBA" id="ARBA00004389"/>
    </source>
</evidence>
<keyword evidence="12 17" id="KW-0456">Lyase</keyword>
<dbReference type="InterPro" id="IPR015422">
    <property type="entry name" value="PyrdxlP-dep_Trfase_small"/>
</dbReference>
<keyword evidence="10" id="KW-0443">Lipid metabolism</keyword>
<dbReference type="KEGG" id="gtt:GUITHDRAFT_97529"/>
<evidence type="ECO:0000256" key="8">
    <source>
        <dbReference type="ARBA" id="ARBA00022919"/>
    </source>
</evidence>
<evidence type="ECO:0000256" key="3">
    <source>
        <dbReference type="ARBA" id="ARBA00004760"/>
    </source>
</evidence>
<keyword evidence="8" id="KW-0746">Sphingolipid metabolism</keyword>
<comment type="cofactor">
    <cofactor evidence="1 16 17">
        <name>pyridoxal 5'-phosphate</name>
        <dbReference type="ChEBI" id="CHEBI:597326"/>
    </cofactor>
</comment>
<evidence type="ECO:0000256" key="11">
    <source>
        <dbReference type="ARBA" id="ARBA00023136"/>
    </source>
</evidence>
<keyword evidence="7 16" id="KW-0663">Pyridoxal phosphate</keyword>
<dbReference type="OrthoDB" id="10254570at2759"/>
<evidence type="ECO:0000256" key="5">
    <source>
        <dbReference type="ARBA" id="ARBA00022692"/>
    </source>
</evidence>
<dbReference type="GO" id="GO:0030149">
    <property type="term" value="P:sphingolipid catabolic process"/>
    <property type="evidence" value="ECO:0007669"/>
    <property type="project" value="TreeGrafter"/>
</dbReference>
<evidence type="ECO:0000313" key="20">
    <source>
        <dbReference type="Proteomes" id="UP000011087"/>
    </source>
</evidence>
<dbReference type="InterPro" id="IPR015421">
    <property type="entry name" value="PyrdxlP-dep_Trfase_major"/>
</dbReference>
<evidence type="ECO:0000313" key="19">
    <source>
        <dbReference type="EnsemblProtists" id="EKX36578"/>
    </source>
</evidence>
<dbReference type="EnsemblProtists" id="EKX36578">
    <property type="protein sequence ID" value="EKX36578"/>
    <property type="gene ID" value="GUITHDRAFT_97529"/>
</dbReference>
<dbReference type="GO" id="GO:0005789">
    <property type="term" value="C:endoplasmic reticulum membrane"/>
    <property type="evidence" value="ECO:0007669"/>
    <property type="project" value="UniProtKB-SubCell"/>
</dbReference>
<dbReference type="Gene3D" id="3.90.1150.10">
    <property type="entry name" value="Aspartate Aminotransferase, domain 1"/>
    <property type="match status" value="1"/>
</dbReference>
<evidence type="ECO:0000256" key="1">
    <source>
        <dbReference type="ARBA" id="ARBA00001933"/>
    </source>
</evidence>
<keyword evidence="5" id="KW-0812">Transmembrane</keyword>
<evidence type="ECO:0000256" key="14">
    <source>
        <dbReference type="ARBA" id="ARBA00038965"/>
    </source>
</evidence>
<evidence type="ECO:0000256" key="4">
    <source>
        <dbReference type="ARBA" id="ARBA00004991"/>
    </source>
</evidence>
<dbReference type="FunFam" id="6.10.140.2150:FF:000001">
    <property type="entry name" value="Sphingosine-1-phosphate lyase 1"/>
    <property type="match status" value="1"/>
</dbReference>
<comment type="similarity">
    <text evidence="13">Belongs to the group II decarboxylase family. Sphingosine-1-phosphate lyase subfamily.</text>
</comment>
<dbReference type="Proteomes" id="UP000011087">
    <property type="component" value="Unassembled WGS sequence"/>
</dbReference>
<dbReference type="SUPFAM" id="SSF53383">
    <property type="entry name" value="PLP-dependent transferases"/>
    <property type="match status" value="1"/>
</dbReference>
<dbReference type="GO" id="GO:0030170">
    <property type="term" value="F:pyridoxal phosphate binding"/>
    <property type="evidence" value="ECO:0007669"/>
    <property type="project" value="InterPro"/>
</dbReference>
<name>L1IK03_GUITC</name>
<comment type="subcellular location">
    <subcellularLocation>
        <location evidence="2">Endoplasmic reticulum membrane</location>
        <topology evidence="2">Single-pass membrane protein</topology>
    </subcellularLocation>
</comment>
<protein>
    <recommendedName>
        <fullName evidence="14">sphinganine-1-phosphate aldolase</fullName>
        <ecNumber evidence="14">4.1.2.27</ecNumber>
    </recommendedName>
    <alternativeName>
        <fullName evidence="15">Sphingosine-1-phosphate aldolase</fullName>
    </alternativeName>
</protein>
<dbReference type="AlphaFoldDB" id="L1IK03"/>
<dbReference type="STRING" id="905079.L1IK03"/>
<evidence type="ECO:0000256" key="7">
    <source>
        <dbReference type="ARBA" id="ARBA00022898"/>
    </source>
</evidence>
<sequence>MPKDKVIKLLKDISGKETKWRDGMISGTVYHGGDDTTQVISAAFSEFAVSNPLHPDVFPSIRKMEAEIVQMCCEIFRGDENCCGTMTSGGTESIVMAVKTYRDWAKDTKGIEYPELIKPVSAHAAFDKACHYLGVKMIEVPVDPVTFKVEISAISKAVNRNTIVIVASAITYPQGVMDDIPAIAKIALSARCGLHVDNCLGSLLLPFLPAAGYSRPPFDFSVEGVTSLSADTHKYGFAPKGSSVILYRTHELRHFQYFVAADWTGGIYATPSLAGSRSGAIIAGTWAAMMYMGKEGYISAAQSIMQVTHKIAHGIMQIAQLKLLGSPDMSVVCFTSNKSSLNIFNVGDAMSSRGWSLSILQFPASIHLCVTNVHTKGKVAEKFLEDLQASIVEVETAEPGKFKDGMGAIYGMAESIPDRSLVDSIAKDYIDALYAA</sequence>
<evidence type="ECO:0000256" key="9">
    <source>
        <dbReference type="ARBA" id="ARBA00022989"/>
    </source>
</evidence>
<dbReference type="GO" id="GO:0019752">
    <property type="term" value="P:carboxylic acid metabolic process"/>
    <property type="evidence" value="ECO:0007669"/>
    <property type="project" value="InterPro"/>
</dbReference>
<evidence type="ECO:0000256" key="13">
    <source>
        <dbReference type="ARBA" id="ARBA00038302"/>
    </source>
</evidence>
<evidence type="ECO:0000256" key="17">
    <source>
        <dbReference type="RuleBase" id="RU000382"/>
    </source>
</evidence>
<proteinExistence type="inferred from homology"/>
<dbReference type="InterPro" id="IPR015424">
    <property type="entry name" value="PyrdxlP-dep_Trfase"/>
</dbReference>
<dbReference type="Gene3D" id="3.40.640.10">
    <property type="entry name" value="Type I PLP-dependent aspartate aminotransferase-like (Major domain)"/>
    <property type="match status" value="1"/>
</dbReference>
<evidence type="ECO:0000256" key="6">
    <source>
        <dbReference type="ARBA" id="ARBA00022824"/>
    </source>
</evidence>
<dbReference type="InterPro" id="IPR002129">
    <property type="entry name" value="PyrdxlP-dep_de-COase"/>
</dbReference>
<evidence type="ECO:0000313" key="18">
    <source>
        <dbReference type="EMBL" id="EKX36578.1"/>
    </source>
</evidence>
<dbReference type="EC" id="4.1.2.27" evidence="14"/>
<reference evidence="19" key="3">
    <citation type="submission" date="2016-03" db="UniProtKB">
        <authorList>
            <consortium name="EnsemblProtists"/>
        </authorList>
    </citation>
    <scope>IDENTIFICATION</scope>
</reference>
<dbReference type="OMA" id="FKDHQFT"/>
<dbReference type="GO" id="GO:0008117">
    <property type="term" value="F:sphinganine-1-phosphate aldolase activity"/>
    <property type="evidence" value="ECO:0007669"/>
    <property type="project" value="UniProtKB-EC"/>
</dbReference>
<dbReference type="eggNOG" id="KOG1383">
    <property type="taxonomic scope" value="Eukaryota"/>
</dbReference>
<evidence type="ECO:0000256" key="16">
    <source>
        <dbReference type="PIRSR" id="PIRSR602129-50"/>
    </source>
</evidence>
<feature type="modified residue" description="N6-(pyridoxal phosphate)lysine" evidence="16">
    <location>
        <position position="234"/>
    </location>
</feature>
<gene>
    <name evidence="18" type="ORF">GUITHDRAFT_97529</name>
</gene>
<comment type="pathway">
    <text evidence="3">Lipid metabolism; sphingolipid metabolism.</text>
</comment>
<organism evidence="18">
    <name type="scientific">Guillardia theta (strain CCMP2712)</name>
    <name type="common">Cryptophyte</name>
    <dbReference type="NCBI Taxonomy" id="905079"/>
    <lineage>
        <taxon>Eukaryota</taxon>
        <taxon>Cryptophyceae</taxon>
        <taxon>Pyrenomonadales</taxon>
        <taxon>Geminigeraceae</taxon>
        <taxon>Guillardia</taxon>
    </lineage>
</organism>
<keyword evidence="9" id="KW-1133">Transmembrane helix</keyword>
<evidence type="ECO:0000256" key="10">
    <source>
        <dbReference type="ARBA" id="ARBA00023098"/>
    </source>
</evidence>
<dbReference type="Pfam" id="PF00282">
    <property type="entry name" value="Pyridoxal_deC"/>
    <property type="match status" value="1"/>
</dbReference>
<dbReference type="InterPro" id="IPR050477">
    <property type="entry name" value="GrpII_AminoAcid_Decarb"/>
</dbReference>
<accession>L1IK03</accession>
<dbReference type="FunFam" id="3.40.640.10:FF:000020">
    <property type="entry name" value="sphingosine-1-phosphate lyase 1"/>
    <property type="match status" value="1"/>
</dbReference>
<comment type="pathway">
    <text evidence="4">Sphingolipid metabolism.</text>
</comment>
<dbReference type="PANTHER" id="PTHR42735">
    <property type="match status" value="1"/>
</dbReference>
<dbReference type="RefSeq" id="XP_005823558.1">
    <property type="nucleotide sequence ID" value="XM_005823501.1"/>
</dbReference>
<reference evidence="20" key="2">
    <citation type="submission" date="2012-11" db="EMBL/GenBank/DDBJ databases">
        <authorList>
            <person name="Kuo A."/>
            <person name="Curtis B.A."/>
            <person name="Tanifuji G."/>
            <person name="Burki F."/>
            <person name="Gruber A."/>
            <person name="Irimia M."/>
            <person name="Maruyama S."/>
            <person name="Arias M.C."/>
            <person name="Ball S.G."/>
            <person name="Gile G.H."/>
            <person name="Hirakawa Y."/>
            <person name="Hopkins J.F."/>
            <person name="Rensing S.A."/>
            <person name="Schmutz J."/>
            <person name="Symeonidi A."/>
            <person name="Elias M."/>
            <person name="Eveleigh R.J."/>
            <person name="Herman E.K."/>
            <person name="Klute M.J."/>
            <person name="Nakayama T."/>
            <person name="Obornik M."/>
            <person name="Reyes-Prieto A."/>
            <person name="Armbrust E.V."/>
            <person name="Aves S.J."/>
            <person name="Beiko R.G."/>
            <person name="Coutinho P."/>
            <person name="Dacks J.B."/>
            <person name="Durnford D.G."/>
            <person name="Fast N.M."/>
            <person name="Green B.R."/>
            <person name="Grisdale C."/>
            <person name="Hempe F."/>
            <person name="Henrissat B."/>
            <person name="Hoppner M.P."/>
            <person name="Ishida K.-I."/>
            <person name="Kim E."/>
            <person name="Koreny L."/>
            <person name="Kroth P.G."/>
            <person name="Liu Y."/>
            <person name="Malik S.-B."/>
            <person name="Maier U.G."/>
            <person name="McRose D."/>
            <person name="Mock T."/>
            <person name="Neilson J.A."/>
            <person name="Onodera N.T."/>
            <person name="Poole A.M."/>
            <person name="Pritham E.J."/>
            <person name="Richards T.A."/>
            <person name="Rocap G."/>
            <person name="Roy S.W."/>
            <person name="Sarai C."/>
            <person name="Schaack S."/>
            <person name="Shirato S."/>
            <person name="Slamovits C.H."/>
            <person name="Spencer D.F."/>
            <person name="Suzuki S."/>
            <person name="Worden A.Z."/>
            <person name="Zauner S."/>
            <person name="Barry K."/>
            <person name="Bell C."/>
            <person name="Bharti A.K."/>
            <person name="Crow J.A."/>
            <person name="Grimwood J."/>
            <person name="Kramer R."/>
            <person name="Lindquist E."/>
            <person name="Lucas S."/>
            <person name="Salamov A."/>
            <person name="McFadden G.I."/>
            <person name="Lane C.E."/>
            <person name="Keeling P.J."/>
            <person name="Gray M.W."/>
            <person name="Grigoriev I.V."/>
            <person name="Archibald J.M."/>
        </authorList>
    </citation>
    <scope>NUCLEOTIDE SEQUENCE</scope>
    <source>
        <strain evidence="20">CCMP2712</strain>
    </source>
</reference>
<keyword evidence="20" id="KW-1185">Reference proteome</keyword>